<evidence type="ECO:0000256" key="1">
    <source>
        <dbReference type="ARBA" id="ARBA00005781"/>
    </source>
</evidence>
<comment type="caution">
    <text evidence="5">The sequence shown here is derived from an EMBL/GenBank/DDBJ whole genome shotgun (WGS) entry which is preliminary data.</text>
</comment>
<dbReference type="GO" id="GO:0003735">
    <property type="term" value="F:structural constituent of ribosome"/>
    <property type="evidence" value="ECO:0007669"/>
    <property type="project" value="InterPro"/>
</dbReference>
<reference evidence="5 6" key="1">
    <citation type="journal article" date="2016" name="Nat. Commun.">
        <title>Thousands of microbial genomes shed light on interconnected biogeochemical processes in an aquifer system.</title>
        <authorList>
            <person name="Anantharaman K."/>
            <person name="Brown C.T."/>
            <person name="Hug L.A."/>
            <person name="Sharon I."/>
            <person name="Castelle C.J."/>
            <person name="Probst A.J."/>
            <person name="Thomas B.C."/>
            <person name="Singh A."/>
            <person name="Wilkins M.J."/>
            <person name="Karaoz U."/>
            <person name="Brodie E.L."/>
            <person name="Williams K.H."/>
            <person name="Hubbard S.S."/>
            <person name="Banfield J.F."/>
        </authorList>
    </citation>
    <scope>NUCLEOTIDE SEQUENCE [LARGE SCALE GENOMIC DNA]</scope>
</reference>
<dbReference type="GO" id="GO:0005840">
    <property type="term" value="C:ribosome"/>
    <property type="evidence" value="ECO:0007669"/>
    <property type="project" value="UniProtKB-KW"/>
</dbReference>
<dbReference type="SUPFAM" id="SSF50104">
    <property type="entry name" value="Translation proteins SH3-like domain"/>
    <property type="match status" value="1"/>
</dbReference>
<gene>
    <name evidence="5" type="ORF">A2934_05295</name>
</gene>
<sequence length="136" mass="15528">MNKLDTFNQKQLKQLPEIRPGDTVKIFQRLKEGDKARIQPFEGMIIAIKHGRGISGTITIRKVTQGIGVEKVIPIHSPTVEKIQVLKHAKTRRAKLYYIRTKAAREVRRKMKPTEVMKEITVEEAATNTATAEQRI</sequence>
<proteinExistence type="inferred from homology"/>
<dbReference type="InterPro" id="IPR038657">
    <property type="entry name" value="Ribosomal_bL19_sf"/>
</dbReference>
<dbReference type="InterPro" id="IPR008991">
    <property type="entry name" value="Translation_prot_SH3-like_sf"/>
</dbReference>
<dbReference type="InterPro" id="IPR018257">
    <property type="entry name" value="Ribosomal_bL19_CS"/>
</dbReference>
<dbReference type="PROSITE" id="PS01015">
    <property type="entry name" value="RIBOSOMAL_L19"/>
    <property type="match status" value="1"/>
</dbReference>
<evidence type="ECO:0000256" key="4">
    <source>
        <dbReference type="RuleBase" id="RU000559"/>
    </source>
</evidence>
<evidence type="ECO:0000313" key="5">
    <source>
        <dbReference type="EMBL" id="OHA05213.1"/>
    </source>
</evidence>
<evidence type="ECO:0000256" key="2">
    <source>
        <dbReference type="ARBA" id="ARBA00022980"/>
    </source>
</evidence>
<protein>
    <recommendedName>
        <fullName evidence="4">50S ribosomal protein L19</fullName>
    </recommendedName>
</protein>
<evidence type="ECO:0000313" key="6">
    <source>
        <dbReference type="Proteomes" id="UP000177982"/>
    </source>
</evidence>
<dbReference type="PANTHER" id="PTHR15680:SF9">
    <property type="entry name" value="LARGE RIBOSOMAL SUBUNIT PROTEIN BL19M"/>
    <property type="match status" value="1"/>
</dbReference>
<dbReference type="PIRSF" id="PIRSF002191">
    <property type="entry name" value="Ribosomal_L19"/>
    <property type="match status" value="1"/>
</dbReference>
<dbReference type="GO" id="GO:0006412">
    <property type="term" value="P:translation"/>
    <property type="evidence" value="ECO:0007669"/>
    <property type="project" value="InterPro"/>
</dbReference>
<comment type="similarity">
    <text evidence="1 4">Belongs to the bacterial ribosomal protein bL19 family.</text>
</comment>
<keyword evidence="2 5" id="KW-0689">Ribosomal protein</keyword>
<dbReference type="AlphaFoldDB" id="A0A1G2L0N7"/>
<dbReference type="Gene3D" id="2.30.30.790">
    <property type="match status" value="1"/>
</dbReference>
<comment type="function">
    <text evidence="4">This protein is located at the 30S-50S ribosomal subunit interface and may play a role in the structure and function of the aminoacyl-tRNA binding site.</text>
</comment>
<dbReference type="PRINTS" id="PR00061">
    <property type="entry name" value="RIBOSOMALL19"/>
</dbReference>
<dbReference type="PANTHER" id="PTHR15680">
    <property type="entry name" value="RIBOSOMAL PROTEIN L19"/>
    <property type="match status" value="1"/>
</dbReference>
<accession>A0A1G2L0N7</accession>
<dbReference type="EMBL" id="MHQO01000057">
    <property type="protein sequence ID" value="OHA05213.1"/>
    <property type="molecule type" value="Genomic_DNA"/>
</dbReference>
<keyword evidence="3 4" id="KW-0687">Ribonucleoprotein</keyword>
<dbReference type="Pfam" id="PF01245">
    <property type="entry name" value="Ribosomal_L19"/>
    <property type="match status" value="1"/>
</dbReference>
<evidence type="ECO:0000256" key="3">
    <source>
        <dbReference type="ARBA" id="ARBA00023274"/>
    </source>
</evidence>
<organism evidence="5 6">
    <name type="scientific">Candidatus Sungbacteria bacterium RIFCSPLOWO2_01_FULL_47_10</name>
    <dbReference type="NCBI Taxonomy" id="1802276"/>
    <lineage>
        <taxon>Bacteria</taxon>
        <taxon>Candidatus Sungiibacteriota</taxon>
    </lineage>
</organism>
<dbReference type="Proteomes" id="UP000177982">
    <property type="component" value="Unassembled WGS sequence"/>
</dbReference>
<dbReference type="GO" id="GO:1990904">
    <property type="term" value="C:ribonucleoprotein complex"/>
    <property type="evidence" value="ECO:0007669"/>
    <property type="project" value="UniProtKB-KW"/>
</dbReference>
<dbReference type="InterPro" id="IPR001857">
    <property type="entry name" value="Ribosomal_bL19"/>
</dbReference>
<dbReference type="NCBIfam" id="TIGR01024">
    <property type="entry name" value="rplS_bact"/>
    <property type="match status" value="1"/>
</dbReference>
<name>A0A1G2L0N7_9BACT</name>